<evidence type="ECO:0000313" key="2">
    <source>
        <dbReference type="Proteomes" id="UP001280121"/>
    </source>
</evidence>
<dbReference type="PANTHER" id="PTHR47150:SF7">
    <property type="entry name" value="NUCLEASE"/>
    <property type="match status" value="1"/>
</dbReference>
<comment type="caution">
    <text evidence="1">The sequence shown here is derived from an EMBL/GenBank/DDBJ whole genome shotgun (WGS) entry which is preliminary data.</text>
</comment>
<proteinExistence type="predicted"/>
<sequence length="152" mass="17774">MNFNIEGPSNFSSSSSDDEEVQLMADLEAIVAKQEAIIAQHGNIQRAIAQYLNQQNNPVTRGDSIIGHIVINRDQESANRHLFYDYFVDNPRYNEQMFRQSFRMGRSLFFHNVEKAEARYNYFVQQRDSVSRLCLSALQKITTVFQIWHMVY</sequence>
<name>A0AAD9TZJ5_9ROSI</name>
<accession>A0AAD9TZJ5</accession>
<organism evidence="1 2">
    <name type="scientific">Dipteronia dyeriana</name>
    <dbReference type="NCBI Taxonomy" id="168575"/>
    <lineage>
        <taxon>Eukaryota</taxon>
        <taxon>Viridiplantae</taxon>
        <taxon>Streptophyta</taxon>
        <taxon>Embryophyta</taxon>
        <taxon>Tracheophyta</taxon>
        <taxon>Spermatophyta</taxon>
        <taxon>Magnoliopsida</taxon>
        <taxon>eudicotyledons</taxon>
        <taxon>Gunneridae</taxon>
        <taxon>Pentapetalae</taxon>
        <taxon>rosids</taxon>
        <taxon>malvids</taxon>
        <taxon>Sapindales</taxon>
        <taxon>Sapindaceae</taxon>
        <taxon>Hippocastanoideae</taxon>
        <taxon>Acereae</taxon>
        <taxon>Dipteronia</taxon>
    </lineage>
</organism>
<dbReference type="AlphaFoldDB" id="A0AAD9TZJ5"/>
<dbReference type="Proteomes" id="UP001280121">
    <property type="component" value="Unassembled WGS sequence"/>
</dbReference>
<evidence type="ECO:0000313" key="1">
    <source>
        <dbReference type="EMBL" id="KAK2644590.1"/>
    </source>
</evidence>
<gene>
    <name evidence="1" type="ORF">Ddye_019785</name>
</gene>
<protein>
    <submittedName>
        <fullName evidence="1">Uncharacterized protein</fullName>
    </submittedName>
</protein>
<dbReference type="EMBL" id="JANJYI010000006">
    <property type="protein sequence ID" value="KAK2644590.1"/>
    <property type="molecule type" value="Genomic_DNA"/>
</dbReference>
<reference evidence="1" key="1">
    <citation type="journal article" date="2023" name="Plant J.">
        <title>Genome sequences and population genomics provide insights into the demographic history, inbreeding, and mutation load of two 'living fossil' tree species of Dipteronia.</title>
        <authorList>
            <person name="Feng Y."/>
            <person name="Comes H.P."/>
            <person name="Chen J."/>
            <person name="Zhu S."/>
            <person name="Lu R."/>
            <person name="Zhang X."/>
            <person name="Li P."/>
            <person name="Qiu J."/>
            <person name="Olsen K.M."/>
            <person name="Qiu Y."/>
        </authorList>
    </citation>
    <scope>NUCLEOTIDE SEQUENCE</scope>
    <source>
        <strain evidence="1">KIB01</strain>
    </source>
</reference>
<dbReference type="PANTHER" id="PTHR47150">
    <property type="entry name" value="OS12G0169200 PROTEIN"/>
    <property type="match status" value="1"/>
</dbReference>
<keyword evidence="2" id="KW-1185">Reference proteome</keyword>